<proteinExistence type="predicted"/>
<protein>
    <submittedName>
        <fullName evidence="1">Uncharacterized protein</fullName>
    </submittedName>
</protein>
<dbReference type="Proteomes" id="UP000629371">
    <property type="component" value="Unassembled WGS sequence"/>
</dbReference>
<name>A0ABS1MS24_9ACTN</name>
<dbReference type="RefSeq" id="WP_201804129.1">
    <property type="nucleotide sequence ID" value="NZ_JAERRI010000007.1"/>
</dbReference>
<keyword evidence="2" id="KW-1185">Reference proteome</keyword>
<evidence type="ECO:0000313" key="1">
    <source>
        <dbReference type="EMBL" id="MBL1090571.1"/>
    </source>
</evidence>
<sequence>MAMMVVGFRLGNDETGQQLTAVVTQSGYFHKNHGVYGRPGRYRCHYDPQRLPLEHPVQRSVAKLRELHGTQLRKGRSRSLIPPASVRVDVDEPDSNPEDVINAFVGAAPDEPKSLEDAVRVFYRAIGAPIPPLRQDRVARAWQVAQPRNSRAAQLLRTLTHGVPVTYSRGSAGFTVSVDAVRIRVGGAEGDLDRAGVTELHAALNAWLRLNAGKGESMR</sequence>
<accession>A0ABS1MS24</accession>
<dbReference type="EMBL" id="JAERRI010000007">
    <property type="protein sequence ID" value="MBL1090571.1"/>
    <property type="molecule type" value="Genomic_DNA"/>
</dbReference>
<evidence type="ECO:0000313" key="2">
    <source>
        <dbReference type="Proteomes" id="UP000629371"/>
    </source>
</evidence>
<organism evidence="1 2">
    <name type="scientific">Streptomyces siderophoricus</name>
    <dbReference type="NCBI Taxonomy" id="2802281"/>
    <lineage>
        <taxon>Bacteria</taxon>
        <taxon>Bacillati</taxon>
        <taxon>Actinomycetota</taxon>
        <taxon>Actinomycetes</taxon>
        <taxon>Kitasatosporales</taxon>
        <taxon>Streptomycetaceae</taxon>
        <taxon>Streptomyces</taxon>
    </lineage>
</organism>
<reference evidence="1 2" key="1">
    <citation type="submission" date="2021-01" db="EMBL/GenBank/DDBJ databases">
        <title>WGS of actinomycetes isolated from Thailand.</title>
        <authorList>
            <person name="Thawai C."/>
        </authorList>
    </citation>
    <scope>NUCLEOTIDE SEQUENCE [LARGE SCALE GENOMIC DNA]</scope>
    <source>
        <strain evidence="1 2">CH9-7</strain>
    </source>
</reference>
<comment type="caution">
    <text evidence="1">The sequence shown here is derived from an EMBL/GenBank/DDBJ whole genome shotgun (WGS) entry which is preliminary data.</text>
</comment>
<gene>
    <name evidence="1" type="ORF">JK360_14380</name>
</gene>